<evidence type="ECO:0000256" key="1">
    <source>
        <dbReference type="SAM" id="Phobius"/>
    </source>
</evidence>
<dbReference type="EMBL" id="MECQ01000001">
    <property type="protein sequence ID" value="ODV56451.1"/>
    <property type="molecule type" value="Genomic_DNA"/>
</dbReference>
<feature type="transmembrane region" description="Helical" evidence="1">
    <location>
        <begin position="16"/>
        <end position="32"/>
    </location>
</feature>
<accession>A0A1E4R7L8</accession>
<proteinExistence type="predicted"/>
<sequence>MIVKINIKVKTAPSTFWLYVFFPFISFLKKVVKFKKYKTPNTGMTNNVINNIKYSPLFFIILRIRIHL</sequence>
<keyword evidence="1" id="KW-1133">Transmembrane helix</keyword>
<keyword evidence="1" id="KW-0472">Membrane</keyword>
<evidence type="ECO:0000313" key="2">
    <source>
        <dbReference type="EMBL" id="ODV56451.1"/>
    </source>
</evidence>
<gene>
    <name evidence="2" type="ORF">BG258_11365</name>
</gene>
<comment type="caution">
    <text evidence="2">The sequence shown here is derived from an EMBL/GenBank/DDBJ whole genome shotgun (WGS) entry which is preliminary data.</text>
</comment>
<keyword evidence="1" id="KW-0812">Transmembrane</keyword>
<dbReference type="Proteomes" id="UP000094784">
    <property type="component" value="Unassembled WGS sequence"/>
</dbReference>
<dbReference type="AlphaFoldDB" id="A0A1E4R7L8"/>
<protein>
    <submittedName>
        <fullName evidence="2">Uncharacterized protein</fullName>
    </submittedName>
</protein>
<reference evidence="2 3" key="1">
    <citation type="submission" date="2016-09" db="EMBL/GenBank/DDBJ databases">
        <title>Draft genome sequence of the soil isolate, Lysinibacillus fusiformis M5, a potential hypoxanthine producer.</title>
        <authorList>
            <person name="Gallegos-Monterrosa R."/>
            <person name="Maroti G."/>
            <person name="Balint B."/>
            <person name="Kovacs A.T."/>
        </authorList>
    </citation>
    <scope>NUCLEOTIDE SEQUENCE [LARGE SCALE GENOMIC DNA]</scope>
    <source>
        <strain evidence="2 3">M5</strain>
    </source>
</reference>
<name>A0A1E4R7L8_9BACI</name>
<evidence type="ECO:0000313" key="3">
    <source>
        <dbReference type="Proteomes" id="UP000094784"/>
    </source>
</evidence>
<organism evidence="2 3">
    <name type="scientific">Lysinibacillus fusiformis</name>
    <dbReference type="NCBI Taxonomy" id="28031"/>
    <lineage>
        <taxon>Bacteria</taxon>
        <taxon>Bacillati</taxon>
        <taxon>Bacillota</taxon>
        <taxon>Bacilli</taxon>
        <taxon>Bacillales</taxon>
        <taxon>Bacillaceae</taxon>
        <taxon>Lysinibacillus</taxon>
    </lineage>
</organism>